<protein>
    <submittedName>
        <fullName evidence="1">DUF983 domain-containing protein</fullName>
    </submittedName>
</protein>
<evidence type="ECO:0000313" key="1">
    <source>
        <dbReference type="EMBL" id="QEE20096.1"/>
    </source>
</evidence>
<sequence length="144" mass="16143">MTTLVSEETHFDSEPRPIWPAMLNGMRCRCPRCGKGRLLHSYLKVNDRCSECGEEFFHHRADDLPPYVAIMIVGHILVTIMFHMETIGAGSPFVYLAVFVPLSIIMPLAMLPSIKGAVVGLQWSRRMHGFAGAGRMESKPELTQ</sequence>
<proteinExistence type="predicted"/>
<dbReference type="KEGG" id="yti:FNA67_07870"/>
<dbReference type="OrthoDB" id="9799456at2"/>
<reference evidence="1 2" key="1">
    <citation type="journal article" date="2015" name="Int. J. Syst. Evol. Microbiol.">
        <title>Youhaiella tibetensis gen. nov., sp. nov., isolated from subsurface sediment.</title>
        <authorList>
            <person name="Wang Y.X."/>
            <person name="Huang F.Q."/>
            <person name="Nogi Y."/>
            <person name="Pang S.J."/>
            <person name="Wang P.K."/>
            <person name="Lv J."/>
        </authorList>
    </citation>
    <scope>NUCLEOTIDE SEQUENCE [LARGE SCALE GENOMIC DNA]</scope>
    <source>
        <strain evidence="2">fig4</strain>
    </source>
</reference>
<name>A0A5B9DM39_9HYPH</name>
<dbReference type="AlphaFoldDB" id="A0A5B9DM39"/>
<dbReference type="RefSeq" id="WP_147655653.1">
    <property type="nucleotide sequence ID" value="NZ_BMFM01000001.1"/>
</dbReference>
<accession>A0A5B9DM39</accession>
<evidence type="ECO:0000313" key="2">
    <source>
        <dbReference type="Proteomes" id="UP000321062"/>
    </source>
</evidence>
<dbReference type="Proteomes" id="UP000321062">
    <property type="component" value="Chromosome"/>
</dbReference>
<dbReference type="Pfam" id="PF06170">
    <property type="entry name" value="DUF983"/>
    <property type="match status" value="1"/>
</dbReference>
<gene>
    <name evidence="1" type="ORF">FNA67_07870</name>
</gene>
<organism evidence="1 2">
    <name type="scientific">Paradevosia tibetensis</name>
    <dbReference type="NCBI Taxonomy" id="1447062"/>
    <lineage>
        <taxon>Bacteria</taxon>
        <taxon>Pseudomonadati</taxon>
        <taxon>Pseudomonadota</taxon>
        <taxon>Alphaproteobacteria</taxon>
        <taxon>Hyphomicrobiales</taxon>
        <taxon>Devosiaceae</taxon>
        <taxon>Paradevosia</taxon>
    </lineage>
</organism>
<keyword evidence="2" id="KW-1185">Reference proteome</keyword>
<dbReference type="InterPro" id="IPR009325">
    <property type="entry name" value="DUF983"/>
</dbReference>
<dbReference type="EMBL" id="CP041690">
    <property type="protein sequence ID" value="QEE20096.1"/>
    <property type="molecule type" value="Genomic_DNA"/>
</dbReference>